<keyword evidence="14" id="KW-1185">Reference proteome</keyword>
<feature type="transmembrane region" description="Helical" evidence="11">
    <location>
        <begin position="272"/>
        <end position="291"/>
    </location>
</feature>
<proteinExistence type="predicted"/>
<keyword evidence="4 11" id="KW-1133">Transmembrane helix</keyword>
<dbReference type="Proteomes" id="UP000238308">
    <property type="component" value="Unassembled WGS sequence"/>
</dbReference>
<feature type="transmembrane region" description="Helical" evidence="11">
    <location>
        <begin position="400"/>
        <end position="418"/>
    </location>
</feature>
<evidence type="ECO:0000256" key="11">
    <source>
        <dbReference type="SAM" id="Phobius"/>
    </source>
</evidence>
<keyword evidence="6 11" id="KW-0472">Membrane</keyword>
<dbReference type="PANTHER" id="PTHR43427:SF6">
    <property type="entry name" value="CHLORIDE CHANNEL PROTEIN CLC-E"/>
    <property type="match status" value="1"/>
</dbReference>
<feature type="domain" description="CBS" evidence="12">
    <location>
        <begin position="512"/>
        <end position="568"/>
    </location>
</feature>
<sequence length="569" mass="60346">MTHPRFSFRPISVESIRTLFTNQTLFVAALIGALAALATIGFREGIFFVERVVFGPNDGLVSVATSLVWWQRLVSPAIGGVIAGLILAYARRQPDFHAGGDYMEAAALGTGDLGVKPSLLRAISATATIASGGAIGREGPMVQLAALAGSLIGRWADMPVPRRRLFVACGAAAGLATAYNAPIAGAIFVAEIVLRSLLIETLGPLLVAAFVSNIVVTEIFGYAPVYDMPVFALSSGGSSVVLATIGIFAGLVAPAYLFVLDRSREGFKHLRTPLWVKLGLGGLIVGAISILEPGVWGNGYSVVNSILQGNWLWQSLLAILAMKLLAVAATTGSGAVGGIFTPTLFVGAIIGALCGGLSHLLWPELILIPAAIAVGMGAFLSACTHAPLMSVLMLFEMTGNYGVVVPLMAACIVAYSISRSLHVSSIYPVIHTGTQQSAALTIARDLLHKDPPTVSIALSTRELDAQFVKWRWQHIYVTDEKNGFLGAVSLHDFSAAFKNVSDLDAPWPSDLLIKTYPHVTEQAPIWTLMEVFARHPGERLPVLNSNAMLIGYITKTDVVMMFRDVVATT</sequence>
<dbReference type="GO" id="GO:0005254">
    <property type="term" value="F:chloride channel activity"/>
    <property type="evidence" value="ECO:0007669"/>
    <property type="project" value="UniProtKB-KW"/>
</dbReference>
<dbReference type="Pfam" id="PF00654">
    <property type="entry name" value="Voltage_CLC"/>
    <property type="match status" value="1"/>
</dbReference>
<dbReference type="Gene3D" id="3.10.580.10">
    <property type="entry name" value="CBS-domain"/>
    <property type="match status" value="1"/>
</dbReference>
<evidence type="ECO:0000256" key="8">
    <source>
        <dbReference type="ARBA" id="ARBA00023214"/>
    </source>
</evidence>
<evidence type="ECO:0000256" key="5">
    <source>
        <dbReference type="ARBA" id="ARBA00023065"/>
    </source>
</evidence>
<feature type="transmembrane region" description="Helical" evidence="11">
    <location>
        <begin position="311"/>
        <end position="332"/>
    </location>
</feature>
<organism evidence="13 14">
    <name type="scientific">Jezberella montanilacus</name>
    <dbReference type="NCBI Taxonomy" id="323426"/>
    <lineage>
        <taxon>Bacteria</taxon>
        <taxon>Pseudomonadati</taxon>
        <taxon>Pseudomonadota</taxon>
        <taxon>Betaproteobacteria</taxon>
        <taxon>Burkholderiales</taxon>
        <taxon>Alcaligenaceae</taxon>
        <taxon>Jezberella</taxon>
    </lineage>
</organism>
<dbReference type="Gene3D" id="1.10.3080.10">
    <property type="entry name" value="Clc chloride channel"/>
    <property type="match status" value="1"/>
</dbReference>
<feature type="transmembrane region" description="Helical" evidence="11">
    <location>
        <begin position="339"/>
        <end position="360"/>
    </location>
</feature>
<dbReference type="SUPFAM" id="SSF54631">
    <property type="entry name" value="CBS-domain pair"/>
    <property type="match status" value="1"/>
</dbReference>
<dbReference type="GO" id="GO:0005886">
    <property type="term" value="C:plasma membrane"/>
    <property type="evidence" value="ECO:0007669"/>
    <property type="project" value="TreeGrafter"/>
</dbReference>
<evidence type="ECO:0000256" key="4">
    <source>
        <dbReference type="ARBA" id="ARBA00022989"/>
    </source>
</evidence>
<gene>
    <name evidence="13" type="ORF">BCM14_0366</name>
</gene>
<reference evidence="13 14" key="1">
    <citation type="submission" date="2018-03" db="EMBL/GenBank/DDBJ databases">
        <title>Genomic Encyclopedia of Type Strains, Phase III (KMG-III): the genomes of soil and plant-associated and newly described type strains.</title>
        <authorList>
            <person name="Whitman W."/>
        </authorList>
    </citation>
    <scope>NUCLEOTIDE SEQUENCE [LARGE SCALE GENOMIC DNA]</scope>
    <source>
        <strain evidence="13 14">MWH-P2sevCIIIb</strain>
    </source>
</reference>
<dbReference type="SUPFAM" id="SSF81340">
    <property type="entry name" value="Clc chloride channel"/>
    <property type="match status" value="1"/>
</dbReference>
<accession>A0A2T0XIZ7</accession>
<dbReference type="InterPro" id="IPR046342">
    <property type="entry name" value="CBS_dom_sf"/>
</dbReference>
<dbReference type="InterPro" id="IPR001807">
    <property type="entry name" value="ClC"/>
</dbReference>
<dbReference type="Pfam" id="PF00571">
    <property type="entry name" value="CBS"/>
    <property type="match status" value="2"/>
</dbReference>
<protein>
    <submittedName>
        <fullName evidence="13">CIC family chloride channel protein</fullName>
    </submittedName>
</protein>
<dbReference type="PRINTS" id="PR00762">
    <property type="entry name" value="CLCHANNEL"/>
</dbReference>
<dbReference type="CDD" id="cd00400">
    <property type="entry name" value="Voltage_gated_ClC"/>
    <property type="match status" value="1"/>
</dbReference>
<evidence type="ECO:0000256" key="10">
    <source>
        <dbReference type="PROSITE-ProRule" id="PRU00703"/>
    </source>
</evidence>
<evidence type="ECO:0000256" key="2">
    <source>
        <dbReference type="ARBA" id="ARBA00022448"/>
    </source>
</evidence>
<keyword evidence="3 11" id="KW-0812">Transmembrane</keyword>
<feature type="transmembrane region" description="Helical" evidence="11">
    <location>
        <begin position="366"/>
        <end position="388"/>
    </location>
</feature>
<feature type="transmembrane region" description="Helical" evidence="11">
    <location>
        <begin position="237"/>
        <end position="260"/>
    </location>
</feature>
<name>A0A2T0XIZ7_9BURK</name>
<dbReference type="CDD" id="cd02205">
    <property type="entry name" value="CBS_pair_SF"/>
    <property type="match status" value="1"/>
</dbReference>
<keyword evidence="10" id="KW-0129">CBS domain</keyword>
<evidence type="ECO:0000313" key="14">
    <source>
        <dbReference type="Proteomes" id="UP000238308"/>
    </source>
</evidence>
<evidence type="ECO:0000256" key="7">
    <source>
        <dbReference type="ARBA" id="ARBA00023173"/>
    </source>
</evidence>
<evidence type="ECO:0000256" key="3">
    <source>
        <dbReference type="ARBA" id="ARBA00022692"/>
    </source>
</evidence>
<dbReference type="AlphaFoldDB" id="A0A2T0XIZ7"/>
<dbReference type="NCBIfam" id="NF002505">
    <property type="entry name" value="PRK01862.1"/>
    <property type="match status" value="1"/>
</dbReference>
<dbReference type="InterPro" id="IPR000644">
    <property type="entry name" value="CBS_dom"/>
</dbReference>
<dbReference type="PANTHER" id="PTHR43427">
    <property type="entry name" value="CHLORIDE CHANNEL PROTEIN CLC-E"/>
    <property type="match status" value="1"/>
</dbReference>
<comment type="caution">
    <text evidence="13">The sequence shown here is derived from an EMBL/GenBank/DDBJ whole genome shotgun (WGS) entry which is preliminary data.</text>
</comment>
<dbReference type="EMBL" id="PVTV01000011">
    <property type="protein sequence ID" value="PRY98929.1"/>
    <property type="molecule type" value="Genomic_DNA"/>
</dbReference>
<dbReference type="InterPro" id="IPR014743">
    <property type="entry name" value="Cl-channel_core"/>
</dbReference>
<feature type="transmembrane region" description="Helical" evidence="11">
    <location>
        <begin position="25"/>
        <end position="49"/>
    </location>
</feature>
<comment type="subcellular location">
    <subcellularLocation>
        <location evidence="1">Membrane</location>
        <topology evidence="1">Multi-pass membrane protein</topology>
    </subcellularLocation>
</comment>
<dbReference type="GO" id="GO:0034707">
    <property type="term" value="C:chloride channel complex"/>
    <property type="evidence" value="ECO:0007669"/>
    <property type="project" value="UniProtKB-KW"/>
</dbReference>
<dbReference type="PROSITE" id="PS51371">
    <property type="entry name" value="CBS"/>
    <property type="match status" value="1"/>
</dbReference>
<evidence type="ECO:0000256" key="6">
    <source>
        <dbReference type="ARBA" id="ARBA00023136"/>
    </source>
</evidence>
<evidence type="ECO:0000256" key="9">
    <source>
        <dbReference type="ARBA" id="ARBA00023303"/>
    </source>
</evidence>
<keyword evidence="5" id="KW-0406">Ion transport</keyword>
<keyword evidence="8" id="KW-0868">Chloride</keyword>
<evidence type="ECO:0000313" key="13">
    <source>
        <dbReference type="EMBL" id="PRY98929.1"/>
    </source>
</evidence>
<keyword evidence="2" id="KW-0813">Transport</keyword>
<dbReference type="InterPro" id="IPR050368">
    <property type="entry name" value="ClC-type_chloride_channel"/>
</dbReference>
<keyword evidence="7" id="KW-0869">Chloride channel</keyword>
<evidence type="ECO:0000259" key="12">
    <source>
        <dbReference type="PROSITE" id="PS51371"/>
    </source>
</evidence>
<keyword evidence="9" id="KW-0407">Ion channel</keyword>
<feature type="transmembrane region" description="Helical" evidence="11">
    <location>
        <begin position="205"/>
        <end position="225"/>
    </location>
</feature>
<feature type="transmembrane region" description="Helical" evidence="11">
    <location>
        <begin position="69"/>
        <end position="90"/>
    </location>
</feature>
<evidence type="ECO:0000256" key="1">
    <source>
        <dbReference type="ARBA" id="ARBA00004141"/>
    </source>
</evidence>